<name>A0A077NS76_XENBV</name>
<dbReference type="Pfam" id="PF00069">
    <property type="entry name" value="Pkinase"/>
    <property type="match status" value="1"/>
</dbReference>
<dbReference type="PANTHER" id="PTHR11042:SF160">
    <property type="entry name" value="EUKARYOTIC TRANSLATION INITIATION FACTOR 2-ALPHA KINASE 1"/>
    <property type="match status" value="1"/>
</dbReference>
<dbReference type="SUPFAM" id="SSF56112">
    <property type="entry name" value="Protein kinase-like (PK-like)"/>
    <property type="match status" value="1"/>
</dbReference>
<dbReference type="Proteomes" id="UP000028483">
    <property type="component" value="Unassembled WGS sequence"/>
</dbReference>
<accession>A0A077NS76</accession>
<evidence type="ECO:0000259" key="8">
    <source>
        <dbReference type="PROSITE" id="PS50011"/>
    </source>
</evidence>
<evidence type="ECO:0000313" key="10">
    <source>
        <dbReference type="Proteomes" id="UP000028483"/>
    </source>
</evidence>
<dbReference type="PANTHER" id="PTHR11042">
    <property type="entry name" value="EUKARYOTIC TRANSLATION INITIATION FACTOR 2-ALPHA KINASE EIF2-ALPHA KINASE -RELATED"/>
    <property type="match status" value="1"/>
</dbReference>
<evidence type="ECO:0000256" key="4">
    <source>
        <dbReference type="ARBA" id="ARBA00022741"/>
    </source>
</evidence>
<dbReference type="InterPro" id="IPR017441">
    <property type="entry name" value="Protein_kinase_ATP_BS"/>
</dbReference>
<keyword evidence="4 7" id="KW-0547">Nucleotide-binding</keyword>
<dbReference type="PROSITE" id="PS00107">
    <property type="entry name" value="PROTEIN_KINASE_ATP"/>
    <property type="match status" value="1"/>
</dbReference>
<dbReference type="PROSITE" id="PS50011">
    <property type="entry name" value="PROTEIN_KINASE_DOM"/>
    <property type="match status" value="1"/>
</dbReference>
<protein>
    <recommendedName>
        <fullName evidence="1">non-specific serine/threonine protein kinase</fullName>
        <ecNumber evidence="1">2.7.11.1</ecNumber>
    </recommendedName>
</protein>
<keyword evidence="3" id="KW-0808">Transferase</keyword>
<dbReference type="EMBL" id="CBSX010000066">
    <property type="protein sequence ID" value="CDH04927.1"/>
    <property type="molecule type" value="Genomic_DNA"/>
</dbReference>
<dbReference type="SMART" id="SM00220">
    <property type="entry name" value="S_TKc"/>
    <property type="match status" value="1"/>
</dbReference>
<dbReference type="InterPro" id="IPR050339">
    <property type="entry name" value="CC_SR_Kinase"/>
</dbReference>
<keyword evidence="6 7" id="KW-0067">ATP-binding</keyword>
<dbReference type="EC" id="2.7.11.1" evidence="1"/>
<feature type="binding site" evidence="7">
    <location>
        <position position="42"/>
    </location>
    <ligand>
        <name>ATP</name>
        <dbReference type="ChEBI" id="CHEBI:30616"/>
    </ligand>
</feature>
<evidence type="ECO:0000256" key="3">
    <source>
        <dbReference type="ARBA" id="ARBA00022679"/>
    </source>
</evidence>
<evidence type="ECO:0000256" key="5">
    <source>
        <dbReference type="ARBA" id="ARBA00022777"/>
    </source>
</evidence>
<dbReference type="GO" id="GO:0005737">
    <property type="term" value="C:cytoplasm"/>
    <property type="evidence" value="ECO:0007669"/>
    <property type="project" value="TreeGrafter"/>
</dbReference>
<dbReference type="RefSeq" id="WP_038255292.1">
    <property type="nucleotide sequence ID" value="NZ_CAWLUU010000138.1"/>
</dbReference>
<dbReference type="InterPro" id="IPR000719">
    <property type="entry name" value="Prot_kinase_dom"/>
</dbReference>
<dbReference type="AlphaFoldDB" id="A0A077NS76"/>
<evidence type="ECO:0000313" key="9">
    <source>
        <dbReference type="EMBL" id="CDH04927.1"/>
    </source>
</evidence>
<organism evidence="9 10">
    <name type="scientific">Xenorhabdus bovienii str. oregonense</name>
    <dbReference type="NCBI Taxonomy" id="1398202"/>
    <lineage>
        <taxon>Bacteria</taxon>
        <taxon>Pseudomonadati</taxon>
        <taxon>Pseudomonadota</taxon>
        <taxon>Gammaproteobacteria</taxon>
        <taxon>Enterobacterales</taxon>
        <taxon>Morganellaceae</taxon>
        <taxon>Xenorhabdus</taxon>
    </lineage>
</organism>
<evidence type="ECO:0000256" key="7">
    <source>
        <dbReference type="PROSITE-ProRule" id="PRU10141"/>
    </source>
</evidence>
<reference evidence="9" key="1">
    <citation type="submission" date="2013-07" db="EMBL/GenBank/DDBJ databases">
        <title>Sub-species coevolution in mutualistic symbiosis.</title>
        <authorList>
            <person name="Murfin K."/>
            <person name="Klassen J."/>
            <person name="Lee M."/>
            <person name="Forst S."/>
            <person name="Stock P."/>
            <person name="Goodrich-Blair H."/>
        </authorList>
    </citation>
    <scope>NUCLEOTIDE SEQUENCE [LARGE SCALE GENOMIC DNA]</scope>
    <source>
        <strain evidence="9">Oregonense</strain>
    </source>
</reference>
<evidence type="ECO:0000256" key="1">
    <source>
        <dbReference type="ARBA" id="ARBA00012513"/>
    </source>
</evidence>
<comment type="caution">
    <text evidence="9">The sequence shown here is derived from an EMBL/GenBank/DDBJ whole genome shotgun (WGS) entry which is preliminary data.</text>
</comment>
<keyword evidence="5" id="KW-0418">Kinase</keyword>
<dbReference type="GO" id="GO:0004674">
    <property type="term" value="F:protein serine/threonine kinase activity"/>
    <property type="evidence" value="ECO:0007669"/>
    <property type="project" value="UniProtKB-KW"/>
</dbReference>
<feature type="domain" description="Protein kinase" evidence="8">
    <location>
        <begin position="9"/>
        <end position="259"/>
    </location>
</feature>
<dbReference type="GO" id="GO:0006950">
    <property type="term" value="P:response to stress"/>
    <property type="evidence" value="ECO:0007669"/>
    <property type="project" value="UniProtKB-ARBA"/>
</dbReference>
<dbReference type="GO" id="GO:0005524">
    <property type="term" value="F:ATP binding"/>
    <property type="evidence" value="ECO:0007669"/>
    <property type="project" value="UniProtKB-UniRule"/>
</dbReference>
<dbReference type="HOGENOM" id="CLU_000288_63_44_6"/>
<dbReference type="InterPro" id="IPR011009">
    <property type="entry name" value="Kinase-like_dom_sf"/>
</dbReference>
<dbReference type="GO" id="GO:0006417">
    <property type="term" value="P:regulation of translation"/>
    <property type="evidence" value="ECO:0007669"/>
    <property type="project" value="UniProtKB-ARBA"/>
</dbReference>
<keyword evidence="2" id="KW-0723">Serine/threonine-protein kinase</keyword>
<dbReference type="Gene3D" id="1.10.510.10">
    <property type="entry name" value="Transferase(Phosphotransferase) domain 1"/>
    <property type="match status" value="1"/>
</dbReference>
<proteinExistence type="predicted"/>
<gene>
    <name evidence="9" type="ORF">XBO1_1580009</name>
</gene>
<evidence type="ECO:0000256" key="2">
    <source>
        <dbReference type="ARBA" id="ARBA00022527"/>
    </source>
</evidence>
<evidence type="ECO:0000256" key="6">
    <source>
        <dbReference type="ARBA" id="ARBA00022840"/>
    </source>
</evidence>
<dbReference type="GO" id="GO:0006796">
    <property type="term" value="P:phosphate-containing compound metabolic process"/>
    <property type="evidence" value="ECO:0007669"/>
    <property type="project" value="UniProtKB-ARBA"/>
</dbReference>
<sequence>MDRCGNYFVEDLESLGRGGFGEVYEVNVYNLSKTHSRKYARKYFSPSPENNKTVIKEIADLRERFLVEIKTQCDLNYIDYDSIAPIVLFSIAGDKPYFIMEKAETNLLEAIESGMSVEEKIMAVRQIIKGVKTIHDNDYVHRDLKPANILKYSDGRYKISDFGLVKDLNHVRAEVKTRFQPNGMGTDGYRAPEITESGLFSKQSDIYAIGGIINDIYSKNFTHKLKKVISKCREHWPEDRYADANELLIDFCKAMEVTP</sequence>